<keyword evidence="6" id="KW-0119">Carbohydrate metabolism</keyword>
<dbReference type="PANTHER" id="PTHR10353">
    <property type="entry name" value="GLYCOSYL HYDROLASE"/>
    <property type="match status" value="1"/>
</dbReference>
<dbReference type="PROSITE" id="PS00653">
    <property type="entry name" value="GLYCOSYL_HYDROL_F1_2"/>
    <property type="match status" value="1"/>
</dbReference>
<comment type="similarity">
    <text evidence="2 10">Belongs to the glycosyl hydrolase 1 family.</text>
</comment>
<comment type="catalytic activity">
    <reaction evidence="1 10">
        <text>Hydrolysis of terminal, non-reducing beta-D-glucosyl residues with release of beta-D-glucose.</text>
        <dbReference type="EC" id="3.2.1.21"/>
    </reaction>
</comment>
<evidence type="ECO:0000256" key="3">
    <source>
        <dbReference type="ARBA" id="ARBA00012744"/>
    </source>
</evidence>
<keyword evidence="5" id="KW-0136">Cellulose degradation</keyword>
<keyword evidence="7 10" id="KW-0326">Glycosidase</keyword>
<gene>
    <name evidence="11" type="ORF">EYB53_006845</name>
</gene>
<evidence type="ECO:0000256" key="8">
    <source>
        <dbReference type="ARBA" id="ARBA00023326"/>
    </source>
</evidence>
<evidence type="ECO:0000313" key="11">
    <source>
        <dbReference type="EMBL" id="MBP1465419.1"/>
    </source>
</evidence>
<dbReference type="InterPro" id="IPR017853">
    <property type="entry name" value="GH"/>
</dbReference>
<organism evidence="11 12">
    <name type="scientific">Candidatus Chloroploca mongolica</name>
    <dbReference type="NCBI Taxonomy" id="2528176"/>
    <lineage>
        <taxon>Bacteria</taxon>
        <taxon>Bacillati</taxon>
        <taxon>Chloroflexota</taxon>
        <taxon>Chloroflexia</taxon>
        <taxon>Chloroflexales</taxon>
        <taxon>Chloroflexineae</taxon>
        <taxon>Oscillochloridaceae</taxon>
        <taxon>Candidatus Chloroploca</taxon>
    </lineage>
</organism>
<dbReference type="EC" id="3.2.1.21" evidence="3 10"/>
<sequence length="448" mass="49912">MTLHFPQGFIWGTATSAYQIEGAVKADGRGESIWDRFSHTPGKTRDGHTGDVACEHYHRYETDVALMAELGLTAYRFSLAWPRILPEGRGRINQSGLDFYRRLVDTLLRHGITPYATLYHWDLPVTLDDAGGWPARATAEAFAEYAGVVAAALGDQIKHWITINEPWCVSMLSYQLGEHAPGHKDWPAALAASHHTLLAHGLGVQAIRAASSDAQVGIALNFTASVPASTSPADRAAARAFDGYFNRWFVDPVCGFGYPSDMVALYTAAGLFPDGMAFVQPGDLELIATPTDFLAVNYYTREVVAAGPNPLQPDIVRLDVPRTEMGWEIYPEGLYRLLIRLHTHYAVPRLLISENGVSYLDPVTPDGAIHDERRIDYLRLHLEACHRAIQAGAPVEGYFQWSLLDNFEWGHGYHQRFGVVHVDYDTQERIRKDSFGWYRDVIACNGLE</sequence>
<evidence type="ECO:0000256" key="5">
    <source>
        <dbReference type="ARBA" id="ARBA00023001"/>
    </source>
</evidence>
<evidence type="ECO:0000256" key="4">
    <source>
        <dbReference type="ARBA" id="ARBA00022801"/>
    </source>
</evidence>
<evidence type="ECO:0000256" key="1">
    <source>
        <dbReference type="ARBA" id="ARBA00000448"/>
    </source>
</evidence>
<dbReference type="EMBL" id="SIJK02000009">
    <property type="protein sequence ID" value="MBP1465419.1"/>
    <property type="molecule type" value="Genomic_DNA"/>
</dbReference>
<keyword evidence="4 10" id="KW-0378">Hydrolase</keyword>
<dbReference type="PANTHER" id="PTHR10353:SF36">
    <property type="entry name" value="LP05116P"/>
    <property type="match status" value="1"/>
</dbReference>
<keyword evidence="12" id="KW-1185">Reference proteome</keyword>
<dbReference type="Proteomes" id="UP001193081">
    <property type="component" value="Unassembled WGS sequence"/>
</dbReference>
<evidence type="ECO:0000256" key="7">
    <source>
        <dbReference type="ARBA" id="ARBA00023295"/>
    </source>
</evidence>
<dbReference type="InterPro" id="IPR018120">
    <property type="entry name" value="Glyco_hydro_1_AS"/>
</dbReference>
<keyword evidence="8" id="KW-0624">Polysaccharide degradation</keyword>
<dbReference type="PRINTS" id="PR00131">
    <property type="entry name" value="GLHYDRLASE1"/>
</dbReference>
<feature type="active site" description="Nucleophile" evidence="9">
    <location>
        <position position="354"/>
    </location>
</feature>
<evidence type="ECO:0000256" key="2">
    <source>
        <dbReference type="ARBA" id="ARBA00010838"/>
    </source>
</evidence>
<dbReference type="InterPro" id="IPR017736">
    <property type="entry name" value="Glyco_hydro_1_beta-glucosidase"/>
</dbReference>
<evidence type="ECO:0000256" key="6">
    <source>
        <dbReference type="ARBA" id="ARBA00023277"/>
    </source>
</evidence>
<proteinExistence type="inferred from homology"/>
<accession>A0ABS4D7K5</accession>
<dbReference type="Gene3D" id="3.20.20.80">
    <property type="entry name" value="Glycosidases"/>
    <property type="match status" value="1"/>
</dbReference>
<protein>
    <recommendedName>
        <fullName evidence="3 10">Beta-glucosidase</fullName>
        <ecNumber evidence="3 10">3.2.1.21</ecNumber>
    </recommendedName>
</protein>
<evidence type="ECO:0000256" key="9">
    <source>
        <dbReference type="PROSITE-ProRule" id="PRU10055"/>
    </source>
</evidence>
<dbReference type="SUPFAM" id="SSF51445">
    <property type="entry name" value="(Trans)glycosidases"/>
    <property type="match status" value="1"/>
</dbReference>
<dbReference type="RefSeq" id="WP_135477468.1">
    <property type="nucleotide sequence ID" value="NZ_SIJK02000009.1"/>
</dbReference>
<dbReference type="NCBIfam" id="TIGR03356">
    <property type="entry name" value="BGL"/>
    <property type="match status" value="1"/>
</dbReference>
<name>A0ABS4D7K5_9CHLR</name>
<evidence type="ECO:0000313" key="12">
    <source>
        <dbReference type="Proteomes" id="UP001193081"/>
    </source>
</evidence>
<dbReference type="InterPro" id="IPR033132">
    <property type="entry name" value="GH_1_N_CS"/>
</dbReference>
<evidence type="ECO:0000256" key="10">
    <source>
        <dbReference type="RuleBase" id="RU361175"/>
    </source>
</evidence>
<reference evidence="11 12" key="1">
    <citation type="submission" date="2021-03" db="EMBL/GenBank/DDBJ databases">
        <authorList>
            <person name="Grouzdev D.S."/>
        </authorList>
    </citation>
    <scope>NUCLEOTIDE SEQUENCE [LARGE SCALE GENOMIC DNA]</scope>
    <source>
        <strain evidence="11 12">M50-1</strain>
    </source>
</reference>
<comment type="caution">
    <text evidence="11">The sequence shown here is derived from an EMBL/GenBank/DDBJ whole genome shotgun (WGS) entry which is preliminary data.</text>
</comment>
<dbReference type="InterPro" id="IPR001360">
    <property type="entry name" value="Glyco_hydro_1"/>
</dbReference>
<dbReference type="Pfam" id="PF00232">
    <property type="entry name" value="Glyco_hydro_1"/>
    <property type="match status" value="1"/>
</dbReference>
<dbReference type="PROSITE" id="PS00572">
    <property type="entry name" value="GLYCOSYL_HYDROL_F1_1"/>
    <property type="match status" value="1"/>
</dbReference>
<dbReference type="GO" id="GO:0004565">
    <property type="term" value="F:beta-galactosidase activity"/>
    <property type="evidence" value="ECO:0007669"/>
    <property type="project" value="UniProtKB-EC"/>
</dbReference>